<sequence>MTLAWAFTDYRSQGQTLPFVIIDIATPPSGKPLTLFDLYIALSRSRRRANIRILRDFDESIFFSSHDSYLADEDSRLQRLNENTKKQWK</sequence>
<dbReference type="AlphaFoldDB" id="A0A9P5YMB7"/>
<keyword evidence="2" id="KW-1185">Reference proteome</keyword>
<organism evidence="1 2">
    <name type="scientific">Pholiota conissans</name>
    <dbReference type="NCBI Taxonomy" id="109636"/>
    <lineage>
        <taxon>Eukaryota</taxon>
        <taxon>Fungi</taxon>
        <taxon>Dikarya</taxon>
        <taxon>Basidiomycota</taxon>
        <taxon>Agaricomycotina</taxon>
        <taxon>Agaricomycetes</taxon>
        <taxon>Agaricomycetidae</taxon>
        <taxon>Agaricales</taxon>
        <taxon>Agaricineae</taxon>
        <taxon>Strophariaceae</taxon>
        <taxon>Pholiota</taxon>
    </lineage>
</organism>
<proteinExistence type="predicted"/>
<gene>
    <name evidence="1" type="ORF">BDN70DRAFT_820350</name>
</gene>
<evidence type="ECO:0000313" key="2">
    <source>
        <dbReference type="Proteomes" id="UP000807469"/>
    </source>
</evidence>
<comment type="caution">
    <text evidence="1">The sequence shown here is derived from an EMBL/GenBank/DDBJ whole genome shotgun (WGS) entry which is preliminary data.</text>
</comment>
<accession>A0A9P5YMB7</accession>
<evidence type="ECO:0008006" key="3">
    <source>
        <dbReference type="Google" id="ProtNLM"/>
    </source>
</evidence>
<dbReference type="EMBL" id="MU155741">
    <property type="protein sequence ID" value="KAF9471179.1"/>
    <property type="molecule type" value="Genomic_DNA"/>
</dbReference>
<protein>
    <recommendedName>
        <fullName evidence="3">UvrD-like helicase C-terminal domain-containing protein</fullName>
    </recommendedName>
</protein>
<evidence type="ECO:0000313" key="1">
    <source>
        <dbReference type="EMBL" id="KAF9471179.1"/>
    </source>
</evidence>
<name>A0A9P5YMB7_9AGAR</name>
<dbReference type="OrthoDB" id="2986975at2759"/>
<reference evidence="1" key="1">
    <citation type="submission" date="2020-11" db="EMBL/GenBank/DDBJ databases">
        <authorList>
            <consortium name="DOE Joint Genome Institute"/>
            <person name="Ahrendt S."/>
            <person name="Riley R."/>
            <person name="Andreopoulos W."/>
            <person name="Labutti K."/>
            <person name="Pangilinan J."/>
            <person name="Ruiz-Duenas F.J."/>
            <person name="Barrasa J.M."/>
            <person name="Sanchez-Garcia M."/>
            <person name="Camarero S."/>
            <person name="Miyauchi S."/>
            <person name="Serrano A."/>
            <person name="Linde D."/>
            <person name="Babiker R."/>
            <person name="Drula E."/>
            <person name="Ayuso-Fernandez I."/>
            <person name="Pacheco R."/>
            <person name="Padilla G."/>
            <person name="Ferreira P."/>
            <person name="Barriuso J."/>
            <person name="Kellner H."/>
            <person name="Castanera R."/>
            <person name="Alfaro M."/>
            <person name="Ramirez L."/>
            <person name="Pisabarro A.G."/>
            <person name="Kuo A."/>
            <person name="Tritt A."/>
            <person name="Lipzen A."/>
            <person name="He G."/>
            <person name="Yan M."/>
            <person name="Ng V."/>
            <person name="Cullen D."/>
            <person name="Martin F."/>
            <person name="Rosso M.-N."/>
            <person name="Henrissat B."/>
            <person name="Hibbett D."/>
            <person name="Martinez A.T."/>
            <person name="Grigoriev I.V."/>
        </authorList>
    </citation>
    <scope>NUCLEOTIDE SEQUENCE</scope>
    <source>
        <strain evidence="1">CIRM-BRFM 674</strain>
    </source>
</reference>
<dbReference type="CDD" id="cd18809">
    <property type="entry name" value="SF1_C_RecD"/>
    <property type="match status" value="1"/>
</dbReference>
<dbReference type="Proteomes" id="UP000807469">
    <property type="component" value="Unassembled WGS sequence"/>
</dbReference>